<organism evidence="1 2">
    <name type="scientific">Coniosporium apollinis</name>
    <dbReference type="NCBI Taxonomy" id="61459"/>
    <lineage>
        <taxon>Eukaryota</taxon>
        <taxon>Fungi</taxon>
        <taxon>Dikarya</taxon>
        <taxon>Ascomycota</taxon>
        <taxon>Pezizomycotina</taxon>
        <taxon>Dothideomycetes</taxon>
        <taxon>Dothideomycetes incertae sedis</taxon>
        <taxon>Coniosporium</taxon>
    </lineage>
</organism>
<dbReference type="Proteomes" id="UP001172684">
    <property type="component" value="Unassembled WGS sequence"/>
</dbReference>
<name>A0ABQ9NEM3_9PEZI</name>
<gene>
    <name evidence="1" type="ORF">H2201_009134</name>
</gene>
<evidence type="ECO:0000313" key="2">
    <source>
        <dbReference type="Proteomes" id="UP001172684"/>
    </source>
</evidence>
<keyword evidence="2" id="KW-1185">Reference proteome</keyword>
<protein>
    <submittedName>
        <fullName evidence="1">Uncharacterized protein</fullName>
    </submittedName>
</protein>
<sequence length="64" mass="6838">MAPPETEVVAEAVELASSDVYVDEKIDEVVDGFDRLGGLDELDELGDVLVAEEEDMVPAAESKS</sequence>
<proteinExistence type="predicted"/>
<evidence type="ECO:0000313" key="1">
    <source>
        <dbReference type="EMBL" id="KAJ9653536.1"/>
    </source>
</evidence>
<comment type="caution">
    <text evidence="1">The sequence shown here is derived from an EMBL/GenBank/DDBJ whole genome shotgun (WGS) entry which is preliminary data.</text>
</comment>
<reference evidence="1" key="1">
    <citation type="submission" date="2022-10" db="EMBL/GenBank/DDBJ databases">
        <title>Culturing micro-colonial fungi from biological soil crusts in the Mojave desert and describing Neophaeococcomyces mojavensis, and introducing the new genera and species Taxawa tesnikishii.</title>
        <authorList>
            <person name="Kurbessoian T."/>
            <person name="Stajich J.E."/>
        </authorList>
    </citation>
    <scope>NUCLEOTIDE SEQUENCE</scope>
    <source>
        <strain evidence="1">TK_1</strain>
    </source>
</reference>
<accession>A0ABQ9NEM3</accession>
<dbReference type="EMBL" id="JAPDRL010000314">
    <property type="protein sequence ID" value="KAJ9653536.1"/>
    <property type="molecule type" value="Genomic_DNA"/>
</dbReference>